<accession>A0ABZ0UP38</accession>
<evidence type="ECO:0000256" key="1">
    <source>
        <dbReference type="ARBA" id="ARBA00007320"/>
    </source>
</evidence>
<reference evidence="6 7" key="1">
    <citation type="submission" date="2022-11" db="EMBL/GenBank/DDBJ databases">
        <title>Host association and intracellularity evolved multiple times independently in the Rickettsiales.</title>
        <authorList>
            <person name="Castelli M."/>
            <person name="Nardi T."/>
            <person name="Gammuto L."/>
            <person name="Bellinzona G."/>
            <person name="Sabaneyeva E."/>
            <person name="Potekhin A."/>
            <person name="Serra V."/>
            <person name="Petroni G."/>
            <person name="Sassera D."/>
        </authorList>
    </citation>
    <scope>NUCLEOTIDE SEQUENCE [LARGE SCALE GENOMIC DNA]</scope>
    <source>
        <strain evidence="6 7">NDG2</strain>
    </source>
</reference>
<organism evidence="6 7">
    <name type="scientific">Candidatus Bandiella euplotis</name>
    <dbReference type="NCBI Taxonomy" id="1664265"/>
    <lineage>
        <taxon>Bacteria</taxon>
        <taxon>Pseudomonadati</taxon>
        <taxon>Pseudomonadota</taxon>
        <taxon>Alphaproteobacteria</taxon>
        <taxon>Rickettsiales</taxon>
        <taxon>Candidatus Midichloriaceae</taxon>
        <taxon>Candidatus Bandiella</taxon>
    </lineage>
</organism>
<dbReference type="Gene3D" id="3.100.10.10">
    <property type="match status" value="1"/>
</dbReference>
<gene>
    <name evidence="4" type="primary">rplO</name>
    <name evidence="6" type="ORF">Bandiella_00892</name>
</gene>
<dbReference type="PANTHER" id="PTHR12934">
    <property type="entry name" value="50S RIBOSOMAL PROTEIN L15"/>
    <property type="match status" value="1"/>
</dbReference>
<comment type="function">
    <text evidence="4">Binds to the 23S rRNA.</text>
</comment>
<dbReference type="HAMAP" id="MF_01341">
    <property type="entry name" value="Ribosomal_uL15"/>
    <property type="match status" value="1"/>
</dbReference>
<evidence type="ECO:0000256" key="2">
    <source>
        <dbReference type="ARBA" id="ARBA00022980"/>
    </source>
</evidence>
<dbReference type="Pfam" id="PF00828">
    <property type="entry name" value="Ribosomal_L27A"/>
    <property type="match status" value="1"/>
</dbReference>
<keyword evidence="4" id="KW-0694">RNA-binding</keyword>
<proteinExistence type="inferred from homology"/>
<keyword evidence="4" id="KW-0699">rRNA-binding</keyword>
<name>A0ABZ0UP38_9RICK</name>
<dbReference type="RefSeq" id="WP_323732483.1">
    <property type="nucleotide sequence ID" value="NZ_CP110820.1"/>
</dbReference>
<evidence type="ECO:0000313" key="7">
    <source>
        <dbReference type="Proteomes" id="UP001327219"/>
    </source>
</evidence>
<keyword evidence="7" id="KW-1185">Reference proteome</keyword>
<dbReference type="PANTHER" id="PTHR12934:SF11">
    <property type="entry name" value="LARGE RIBOSOMAL SUBUNIT PROTEIN UL15M"/>
    <property type="match status" value="1"/>
</dbReference>
<dbReference type="InterPro" id="IPR036227">
    <property type="entry name" value="Ribosomal_uL15/eL18_sf"/>
</dbReference>
<comment type="subunit">
    <text evidence="4">Part of the 50S ribosomal subunit.</text>
</comment>
<dbReference type="EMBL" id="CP110820">
    <property type="protein sequence ID" value="WPX96764.1"/>
    <property type="molecule type" value="Genomic_DNA"/>
</dbReference>
<evidence type="ECO:0000259" key="5">
    <source>
        <dbReference type="Pfam" id="PF00828"/>
    </source>
</evidence>
<evidence type="ECO:0000256" key="3">
    <source>
        <dbReference type="ARBA" id="ARBA00023274"/>
    </source>
</evidence>
<protein>
    <recommendedName>
        <fullName evidence="4">Large ribosomal subunit protein uL15</fullName>
    </recommendedName>
</protein>
<dbReference type="InterPro" id="IPR030878">
    <property type="entry name" value="Ribosomal_uL15"/>
</dbReference>
<dbReference type="SUPFAM" id="SSF52080">
    <property type="entry name" value="Ribosomal proteins L15p and L18e"/>
    <property type="match status" value="1"/>
</dbReference>
<feature type="domain" description="Large ribosomal subunit protein uL15/eL18" evidence="5">
    <location>
        <begin position="75"/>
        <end position="139"/>
    </location>
</feature>
<evidence type="ECO:0000313" key="6">
    <source>
        <dbReference type="EMBL" id="WPX96764.1"/>
    </source>
</evidence>
<dbReference type="InterPro" id="IPR005749">
    <property type="entry name" value="Ribosomal_uL15_bac-type"/>
</dbReference>
<keyword evidence="2 4" id="KW-0689">Ribosomal protein</keyword>
<dbReference type="Proteomes" id="UP001327219">
    <property type="component" value="Chromosome"/>
</dbReference>
<keyword evidence="3 4" id="KW-0687">Ribonucleoprotein</keyword>
<dbReference type="NCBIfam" id="TIGR01071">
    <property type="entry name" value="rplO_bact"/>
    <property type="match status" value="1"/>
</dbReference>
<dbReference type="GO" id="GO:0005840">
    <property type="term" value="C:ribosome"/>
    <property type="evidence" value="ECO:0007669"/>
    <property type="project" value="UniProtKB-KW"/>
</dbReference>
<comment type="similarity">
    <text evidence="1 4">Belongs to the universal ribosomal protein uL15 family.</text>
</comment>
<sequence length="155" mass="17049">MLLNELKGNEKSRKKRKCLGRGIASGKGKTCGRGGKGQTARSGVALAGFEGGQTPLYRRLPKRGFKSRNSKDYQIINLYQINYLVKNKKTTNEIKLQDLEKLGLYDSSKGPLKLLGKGGFQESFSIEVNMASKKLIEAAAKSDSTVKLIDNEHKA</sequence>
<evidence type="ECO:0000256" key="4">
    <source>
        <dbReference type="HAMAP-Rule" id="MF_01341"/>
    </source>
</evidence>
<dbReference type="InterPro" id="IPR021131">
    <property type="entry name" value="Ribosomal_uL15/eL18"/>
</dbReference>